<dbReference type="SUPFAM" id="SSF161084">
    <property type="entry name" value="MAPEG domain-like"/>
    <property type="match status" value="1"/>
</dbReference>
<comment type="subcellular location">
    <subcellularLocation>
        <location evidence="1">Membrane</location>
    </subcellularLocation>
</comment>
<feature type="transmembrane region" description="Helical" evidence="5">
    <location>
        <begin position="7"/>
        <end position="28"/>
    </location>
</feature>
<evidence type="ECO:0000256" key="3">
    <source>
        <dbReference type="ARBA" id="ARBA00022989"/>
    </source>
</evidence>
<dbReference type="InterPro" id="IPR023352">
    <property type="entry name" value="MAPEG-like_dom_sf"/>
</dbReference>
<evidence type="ECO:0008006" key="8">
    <source>
        <dbReference type="Google" id="ProtNLM"/>
    </source>
</evidence>
<dbReference type="Proteomes" id="UP000022910">
    <property type="component" value="Unassembled WGS sequence"/>
</dbReference>
<evidence type="ECO:0000256" key="1">
    <source>
        <dbReference type="ARBA" id="ARBA00004370"/>
    </source>
</evidence>
<dbReference type="EMBL" id="JEMT01029855">
    <property type="protein sequence ID" value="EXX50641.1"/>
    <property type="molecule type" value="Genomic_DNA"/>
</dbReference>
<reference evidence="6 7" key="1">
    <citation type="submission" date="2014-02" db="EMBL/GenBank/DDBJ databases">
        <title>Single nucleus genome sequencing reveals high similarity among nuclei of an endomycorrhizal fungus.</title>
        <authorList>
            <person name="Lin K."/>
            <person name="Geurts R."/>
            <person name="Zhang Z."/>
            <person name="Limpens E."/>
            <person name="Saunders D.G."/>
            <person name="Mu D."/>
            <person name="Pang E."/>
            <person name="Cao H."/>
            <person name="Cha H."/>
            <person name="Lin T."/>
            <person name="Zhou Q."/>
            <person name="Shang Y."/>
            <person name="Li Y."/>
            <person name="Ivanov S."/>
            <person name="Sharma T."/>
            <person name="Velzen R.V."/>
            <person name="Ruijter N.D."/>
            <person name="Aanen D.K."/>
            <person name="Win J."/>
            <person name="Kamoun S."/>
            <person name="Bisseling T."/>
            <person name="Huang S."/>
        </authorList>
    </citation>
    <scope>NUCLEOTIDE SEQUENCE [LARGE SCALE GENOMIC DNA]</scope>
    <source>
        <strain evidence="7">DAOM197198w</strain>
    </source>
</reference>
<proteinExistence type="predicted"/>
<keyword evidence="3 5" id="KW-1133">Transmembrane helix</keyword>
<dbReference type="Gene3D" id="1.20.120.550">
    <property type="entry name" value="Membrane associated eicosanoid/glutathione metabolism-like domain"/>
    <property type="match status" value="1"/>
</dbReference>
<comment type="caution">
    <text evidence="6">The sequence shown here is derived from an EMBL/GenBank/DDBJ whole genome shotgun (WGS) entry which is preliminary data.</text>
</comment>
<dbReference type="InterPro" id="IPR001129">
    <property type="entry name" value="Membr-assoc_MAPEG"/>
</dbReference>
<evidence type="ECO:0000313" key="7">
    <source>
        <dbReference type="Proteomes" id="UP000022910"/>
    </source>
</evidence>
<evidence type="ECO:0000256" key="5">
    <source>
        <dbReference type="SAM" id="Phobius"/>
    </source>
</evidence>
<dbReference type="OMA" id="GGYDNHH"/>
<dbReference type="OrthoDB" id="5568734at2759"/>
<keyword evidence="2 5" id="KW-0812">Transmembrane</keyword>
<feature type="transmembrane region" description="Helical" evidence="5">
    <location>
        <begin position="69"/>
        <end position="86"/>
    </location>
</feature>
<accession>A0A015JU82</accession>
<name>A0A015JU82_RHIIW</name>
<evidence type="ECO:0000256" key="4">
    <source>
        <dbReference type="ARBA" id="ARBA00023136"/>
    </source>
</evidence>
<protein>
    <recommendedName>
        <fullName evidence="8">MAPEG family protein</fullName>
    </recommendedName>
</protein>
<feature type="transmembrane region" description="Helical" evidence="5">
    <location>
        <begin position="125"/>
        <end position="145"/>
    </location>
</feature>
<keyword evidence="4 5" id="KW-0472">Membrane</keyword>
<keyword evidence="7" id="KW-1185">Reference proteome</keyword>
<feature type="transmembrane region" description="Helical" evidence="5">
    <location>
        <begin position="98"/>
        <end position="119"/>
    </location>
</feature>
<dbReference type="PANTHER" id="PTHR35371:SF1">
    <property type="entry name" value="BLR7753 PROTEIN"/>
    <property type="match status" value="1"/>
</dbReference>
<organism evidence="6 7">
    <name type="scientific">Rhizophagus irregularis (strain DAOM 197198w)</name>
    <name type="common">Glomus intraradices</name>
    <dbReference type="NCBI Taxonomy" id="1432141"/>
    <lineage>
        <taxon>Eukaryota</taxon>
        <taxon>Fungi</taxon>
        <taxon>Fungi incertae sedis</taxon>
        <taxon>Mucoromycota</taxon>
        <taxon>Glomeromycotina</taxon>
        <taxon>Glomeromycetes</taxon>
        <taxon>Glomerales</taxon>
        <taxon>Glomeraceae</taxon>
        <taxon>Rhizophagus</taxon>
    </lineage>
</organism>
<evidence type="ECO:0000313" key="6">
    <source>
        <dbReference type="EMBL" id="EXX50641.1"/>
    </source>
</evidence>
<gene>
    <name evidence="6" type="ORF">RirG_268860</name>
</gene>
<dbReference type="GO" id="GO:0016020">
    <property type="term" value="C:membrane"/>
    <property type="evidence" value="ECO:0007669"/>
    <property type="project" value="UniProtKB-SubCell"/>
</dbReference>
<dbReference type="AlphaFoldDB" id="A0A015JU82"/>
<sequence length="146" mass="16681">MAFPPEFVVQFSCVFAMFLIWFFSLVPIRRAQSLHEEGYDNSNPRDQYTKLSDWGKRAVAAANNTFEGLAFFSIAVFTQAFSRFLQPASGKDDNKIRTVVDIICIIYIILRLIYLPLYWYDVASARSSIWAVGTLCIIAIFVIAFI</sequence>
<evidence type="ECO:0000256" key="2">
    <source>
        <dbReference type="ARBA" id="ARBA00022692"/>
    </source>
</evidence>
<dbReference type="PANTHER" id="PTHR35371">
    <property type="entry name" value="INNER MEMBRANE PROTEIN"/>
    <property type="match status" value="1"/>
</dbReference>
<dbReference type="Pfam" id="PF01124">
    <property type="entry name" value="MAPEG"/>
    <property type="match status" value="1"/>
</dbReference>